<reference evidence="2" key="1">
    <citation type="submission" date="2024-04" db="EMBL/GenBank/DDBJ databases">
        <title>Salinicola lusitanus LLJ914,a marine bacterium isolated from the Okinawa Trough.</title>
        <authorList>
            <person name="Li J."/>
        </authorList>
    </citation>
    <scope>NUCLEOTIDE SEQUENCE [LARGE SCALE GENOMIC DNA]</scope>
</reference>
<dbReference type="Proteomes" id="UP001460270">
    <property type="component" value="Unassembled WGS sequence"/>
</dbReference>
<accession>A0AAW0N578</accession>
<dbReference type="EMBL" id="JBBPFD010000017">
    <property type="protein sequence ID" value="KAK7891416.1"/>
    <property type="molecule type" value="Genomic_DNA"/>
</dbReference>
<keyword evidence="2" id="KW-1185">Reference proteome</keyword>
<comment type="caution">
    <text evidence="1">The sequence shown here is derived from an EMBL/GenBank/DDBJ whole genome shotgun (WGS) entry which is preliminary data.</text>
</comment>
<organism evidence="1 2">
    <name type="scientific">Mugilogobius chulae</name>
    <name type="common">yellowstripe goby</name>
    <dbReference type="NCBI Taxonomy" id="88201"/>
    <lineage>
        <taxon>Eukaryota</taxon>
        <taxon>Metazoa</taxon>
        <taxon>Chordata</taxon>
        <taxon>Craniata</taxon>
        <taxon>Vertebrata</taxon>
        <taxon>Euteleostomi</taxon>
        <taxon>Actinopterygii</taxon>
        <taxon>Neopterygii</taxon>
        <taxon>Teleostei</taxon>
        <taxon>Neoteleostei</taxon>
        <taxon>Acanthomorphata</taxon>
        <taxon>Gobiaria</taxon>
        <taxon>Gobiiformes</taxon>
        <taxon>Gobioidei</taxon>
        <taxon>Gobiidae</taxon>
        <taxon>Gobionellinae</taxon>
        <taxon>Mugilogobius</taxon>
    </lineage>
</organism>
<dbReference type="AlphaFoldDB" id="A0AAW0N578"/>
<sequence length="123" mass="13702">MLKPCAIYARPVARFSDPWEGLRGVYRKISQYYVTVESPAGNSIYDGRRRVWHLSSLHPRTGDGYCRGRRSVIVSPLSQPHFPKLRYGHAGSAARLRRGRHGELTMPGQALSSATAPPLLPCT</sequence>
<gene>
    <name evidence="1" type="ORF">WMY93_023379</name>
</gene>
<protein>
    <submittedName>
        <fullName evidence="1">Uncharacterized protein</fullName>
    </submittedName>
</protein>
<name>A0AAW0N578_9GOBI</name>
<proteinExistence type="predicted"/>
<evidence type="ECO:0000313" key="2">
    <source>
        <dbReference type="Proteomes" id="UP001460270"/>
    </source>
</evidence>
<evidence type="ECO:0000313" key="1">
    <source>
        <dbReference type="EMBL" id="KAK7891416.1"/>
    </source>
</evidence>